<evidence type="ECO:0000313" key="1">
    <source>
        <dbReference type="EMBL" id="MDR7335676.1"/>
    </source>
</evidence>
<name>A0ABU2AEQ1_9BURK</name>
<proteinExistence type="predicted"/>
<dbReference type="EMBL" id="JAVDXV010000011">
    <property type="protein sequence ID" value="MDR7335676.1"/>
    <property type="molecule type" value="Genomic_DNA"/>
</dbReference>
<gene>
    <name evidence="1" type="ORF">J2X21_004843</name>
</gene>
<sequence>MTTNPPLISHPVVTRDRWLAQRKALLAQEKELTRQRDRVASERRALPWVKLEQDYVFDTPQGPRRLSELFQGKRQLLVQHFMLGPGWEQGCKSCSFMADHLDSIAIHLAQRDIAWLAVSRAPLAEIQRFRERMGWKFDWVSSHGNDFNRDFHVSFSPEETARGEVFYNFHMTPLSQQEAPGISCFWRDDDGQVFHTYSTFGRGVEVMMGAYSLIDLTPKGRDEQDMSYGMEWVRHHDRYGDAAAPATGCGCA</sequence>
<accession>A0ABU2AEQ1</accession>
<reference evidence="1 2" key="1">
    <citation type="submission" date="2023-07" db="EMBL/GenBank/DDBJ databases">
        <title>Sorghum-associated microbial communities from plants grown in Nebraska, USA.</title>
        <authorList>
            <person name="Schachtman D."/>
        </authorList>
    </citation>
    <scope>NUCLEOTIDE SEQUENCE [LARGE SCALE GENOMIC DNA]</scope>
    <source>
        <strain evidence="1 2">BE316</strain>
    </source>
</reference>
<dbReference type="InterPro" id="IPR010296">
    <property type="entry name" value="DUF899_thioredox"/>
</dbReference>
<evidence type="ECO:0000313" key="2">
    <source>
        <dbReference type="Proteomes" id="UP001180825"/>
    </source>
</evidence>
<dbReference type="Pfam" id="PF05988">
    <property type="entry name" value="DUF899"/>
    <property type="match status" value="1"/>
</dbReference>
<dbReference type="Proteomes" id="UP001180825">
    <property type="component" value="Unassembled WGS sequence"/>
</dbReference>
<keyword evidence="2" id="KW-1185">Reference proteome</keyword>
<comment type="caution">
    <text evidence="1">The sequence shown here is derived from an EMBL/GenBank/DDBJ whole genome shotgun (WGS) entry which is preliminary data.</text>
</comment>
<dbReference type="Gene3D" id="3.40.30.10">
    <property type="entry name" value="Glutaredoxin"/>
    <property type="match status" value="1"/>
</dbReference>
<protein>
    <submittedName>
        <fullName evidence="1">Dithiol-disulfide oxidoreductase (DUF899 family)</fullName>
    </submittedName>
</protein>
<dbReference type="RefSeq" id="WP_310332681.1">
    <property type="nucleotide sequence ID" value="NZ_JAVDXV010000011.1"/>
</dbReference>
<dbReference type="SUPFAM" id="SSF52833">
    <property type="entry name" value="Thioredoxin-like"/>
    <property type="match status" value="1"/>
</dbReference>
<dbReference type="InterPro" id="IPR036249">
    <property type="entry name" value="Thioredoxin-like_sf"/>
</dbReference>
<organism evidence="1 2">
    <name type="scientific">Roseateles asaccharophilus</name>
    <dbReference type="NCBI Taxonomy" id="582607"/>
    <lineage>
        <taxon>Bacteria</taxon>
        <taxon>Pseudomonadati</taxon>
        <taxon>Pseudomonadota</taxon>
        <taxon>Betaproteobacteria</taxon>
        <taxon>Burkholderiales</taxon>
        <taxon>Sphaerotilaceae</taxon>
        <taxon>Roseateles</taxon>
    </lineage>
</organism>